<gene>
    <name evidence="1" type="ORF">IscW_ISCW003205</name>
</gene>
<dbReference type="VEuPathDB" id="VectorBase:ISCW003205"/>
<sequence>MCEYKLDENLTPEKKEQDKQIKGIDHRILHTRVTTYNSAKAFTNVRRDAVSLMCNQRDFNAVQIYNTPFTKLCLYICTCTIQHFSPSQ</sequence>
<dbReference type="Proteomes" id="UP000001555">
    <property type="component" value="Unassembled WGS sequence"/>
</dbReference>
<organism>
    <name type="scientific">Ixodes scapularis</name>
    <name type="common">Black-legged tick</name>
    <name type="synonym">Deer tick</name>
    <dbReference type="NCBI Taxonomy" id="6945"/>
    <lineage>
        <taxon>Eukaryota</taxon>
        <taxon>Metazoa</taxon>
        <taxon>Ecdysozoa</taxon>
        <taxon>Arthropoda</taxon>
        <taxon>Chelicerata</taxon>
        <taxon>Arachnida</taxon>
        <taxon>Acari</taxon>
        <taxon>Parasitiformes</taxon>
        <taxon>Ixodida</taxon>
        <taxon>Ixodoidea</taxon>
        <taxon>Ixodidae</taxon>
        <taxon>Ixodinae</taxon>
        <taxon>Ixodes</taxon>
    </lineage>
</organism>
<evidence type="ECO:0000313" key="3">
    <source>
        <dbReference type="Proteomes" id="UP000001555"/>
    </source>
</evidence>
<accession>B7PBT2</accession>
<evidence type="ECO:0000313" key="2">
    <source>
        <dbReference type="EnsemblMetazoa" id="ISCW003205-PA"/>
    </source>
</evidence>
<keyword evidence="3" id="KW-1185">Reference proteome</keyword>
<dbReference type="HOGENOM" id="CLU_2471539_0_0_1"/>
<reference evidence="2" key="2">
    <citation type="submission" date="2020-05" db="UniProtKB">
        <authorList>
            <consortium name="EnsemblMetazoa"/>
        </authorList>
    </citation>
    <scope>IDENTIFICATION</scope>
    <source>
        <strain evidence="2">wikel</strain>
    </source>
</reference>
<dbReference type="InParanoid" id="B7PBT2"/>
<reference evidence="1 3" key="1">
    <citation type="submission" date="2008-03" db="EMBL/GenBank/DDBJ databases">
        <title>Annotation of Ixodes scapularis.</title>
        <authorList>
            <consortium name="Ixodes scapularis Genome Project Consortium"/>
            <person name="Caler E."/>
            <person name="Hannick L.I."/>
            <person name="Bidwell S."/>
            <person name="Joardar V."/>
            <person name="Thiagarajan M."/>
            <person name="Amedeo P."/>
            <person name="Galinsky K.J."/>
            <person name="Schobel S."/>
            <person name="Inman J."/>
            <person name="Hostetler J."/>
            <person name="Miller J."/>
            <person name="Hammond M."/>
            <person name="Megy K."/>
            <person name="Lawson D."/>
            <person name="Kodira C."/>
            <person name="Sutton G."/>
            <person name="Meyer J."/>
            <person name="Hill C.A."/>
            <person name="Birren B."/>
            <person name="Nene V."/>
            <person name="Collins F."/>
            <person name="Alarcon-Chaidez F."/>
            <person name="Wikel S."/>
            <person name="Strausberg R."/>
        </authorList>
    </citation>
    <scope>NUCLEOTIDE SEQUENCE [LARGE SCALE GENOMIC DNA]</scope>
    <source>
        <strain evidence="3">Wikel</strain>
        <strain evidence="1">Wikel colony</strain>
    </source>
</reference>
<evidence type="ECO:0000313" key="1">
    <source>
        <dbReference type="EMBL" id="EEC04054.1"/>
    </source>
</evidence>
<proteinExistence type="predicted"/>
<protein>
    <submittedName>
        <fullName evidence="1 2">Uncharacterized protein</fullName>
    </submittedName>
</protein>
<dbReference type="AlphaFoldDB" id="B7PBT2"/>
<dbReference type="EMBL" id="ABJB010264609">
    <property type="status" value="NOT_ANNOTATED_CDS"/>
    <property type="molecule type" value="Genomic_DNA"/>
</dbReference>
<dbReference type="VEuPathDB" id="VectorBase:ISCI003205"/>
<name>B7PBT2_IXOSC</name>
<dbReference type="PaxDb" id="6945-B7PBT2"/>
<dbReference type="EMBL" id="DS679153">
    <property type="protein sequence ID" value="EEC04054.1"/>
    <property type="molecule type" value="Genomic_DNA"/>
</dbReference>
<dbReference type="EnsemblMetazoa" id="ISCW003205-RA">
    <property type="protein sequence ID" value="ISCW003205-PA"/>
    <property type="gene ID" value="ISCW003205"/>
</dbReference>